<sequence length="526" mass="60265">MGIYLNPDNDNFKLTLATGEYVDKTGMISVTNSFIDKANNYVCMSRPRRFGKTIAGNMLAAYYSKGCDSKDLFAGLKISDDDGFSAKLNKYNVIQIDMNSEYQNTLDKEDLIRILSAKIVREIRKEFPKADIDDGCSLADAILQVYSTAKEKFIIIMDEYDVLVREQVSTSLFNTYLGFLNGLFKSNTLRPAIALAYLTGILPIVRDKVQSKLNNFREYTFLDAKEFTPYIGFTEDEVKKLCVEHGMDFEECSSWYDGYHQNGYEIYNPESVICCMHDRRYEGYWGKTSSYQVISERIGQNYEGIREDVVRMLAGESVDVNVTRFLNTLDSFHTKNDVFTFLIHLGYLSYDYDEKTCRIPNGEVRQEWMNAIETDDEYSTTDSIIKASKQLLTETINGNEEAVAKALDISHINVTSNRSYNNEDALQSAIYLAYIYALNKYSVIKEMTAGKGFADVVFIPFTQGMPAMIIELKKNKSADSALDQIKEKKYFMSLEHYQGDILFVGINYDEDKKTHECKIERLKNNR</sequence>
<dbReference type="InterPro" id="IPR012547">
    <property type="entry name" value="PDDEXK_9"/>
</dbReference>
<protein>
    <submittedName>
        <fullName evidence="2">PD-(D/E)XK nuclease superfamily protein</fullName>
    </submittedName>
</protein>
<dbReference type="PANTHER" id="PTHR34825">
    <property type="entry name" value="CONSERVED PROTEIN, WITH A WEAK D-GALACTARATE DEHYDRATASE/ALTRONATE HYDROLASE DOMAIN"/>
    <property type="match status" value="1"/>
</dbReference>
<dbReference type="Pfam" id="PF09820">
    <property type="entry name" value="AAA-ATPase_like"/>
    <property type="match status" value="1"/>
</dbReference>
<dbReference type="InterPro" id="IPR027417">
    <property type="entry name" value="P-loop_NTPase"/>
</dbReference>
<accession>A0A1H9TVJ9</accession>
<name>A0A1H9TVJ9_BUTFI</name>
<dbReference type="EMBL" id="FOGJ01000016">
    <property type="protein sequence ID" value="SES01072.1"/>
    <property type="molecule type" value="Genomic_DNA"/>
</dbReference>
<feature type="domain" description="AAA-ATPase-like" evidence="1">
    <location>
        <begin position="18"/>
        <end position="209"/>
    </location>
</feature>
<dbReference type="PANTHER" id="PTHR34825:SF1">
    <property type="entry name" value="AAA-ATPASE-LIKE DOMAIN-CONTAINING PROTEIN"/>
    <property type="match status" value="1"/>
</dbReference>
<dbReference type="AlphaFoldDB" id="A0A1H9TVJ9"/>
<organism evidence="2 3">
    <name type="scientific">Butyrivibrio fibrisolvens</name>
    <dbReference type="NCBI Taxonomy" id="831"/>
    <lineage>
        <taxon>Bacteria</taxon>
        <taxon>Bacillati</taxon>
        <taxon>Bacillota</taxon>
        <taxon>Clostridia</taxon>
        <taxon>Lachnospirales</taxon>
        <taxon>Lachnospiraceae</taxon>
        <taxon>Butyrivibrio</taxon>
    </lineage>
</organism>
<evidence type="ECO:0000313" key="3">
    <source>
        <dbReference type="Proteomes" id="UP000182584"/>
    </source>
</evidence>
<dbReference type="RefSeq" id="WP_022759680.1">
    <property type="nucleotide sequence ID" value="NZ_FOGJ01000016.1"/>
</dbReference>
<evidence type="ECO:0000313" key="2">
    <source>
        <dbReference type="EMBL" id="SES01072.1"/>
    </source>
</evidence>
<evidence type="ECO:0000259" key="1">
    <source>
        <dbReference type="Pfam" id="PF09820"/>
    </source>
</evidence>
<proteinExistence type="predicted"/>
<dbReference type="OrthoDB" id="1650748at2"/>
<reference evidence="2 3" key="1">
    <citation type="submission" date="2016-10" db="EMBL/GenBank/DDBJ databases">
        <authorList>
            <person name="de Groot N.N."/>
        </authorList>
    </citation>
    <scope>NUCLEOTIDE SEQUENCE [LARGE SCALE GENOMIC DNA]</scope>
    <source>
        <strain evidence="2 3">AR40</strain>
    </source>
</reference>
<dbReference type="Proteomes" id="UP000182584">
    <property type="component" value="Unassembled WGS sequence"/>
</dbReference>
<dbReference type="Pfam" id="PF08011">
    <property type="entry name" value="PDDEXK_9"/>
    <property type="match status" value="1"/>
</dbReference>
<dbReference type="InterPro" id="IPR018631">
    <property type="entry name" value="AAA-ATPase-like_dom"/>
</dbReference>
<gene>
    <name evidence="2" type="ORF">SAMN04487884_11635</name>
</gene>
<dbReference type="SUPFAM" id="SSF52540">
    <property type="entry name" value="P-loop containing nucleoside triphosphate hydrolases"/>
    <property type="match status" value="1"/>
</dbReference>